<reference evidence="1 2" key="1">
    <citation type="journal article" date="2017" name="Front. Genet.">
        <title>Draft sequencing of the heterozygous diploid genome of Satsuma (Citrus unshiu Marc.) using a hybrid assembly approach.</title>
        <authorList>
            <person name="Shimizu T."/>
            <person name="Tanizawa Y."/>
            <person name="Mochizuki T."/>
            <person name="Nagasaki H."/>
            <person name="Yoshioka T."/>
            <person name="Toyoda A."/>
            <person name="Fujiyama A."/>
            <person name="Kaminuma E."/>
            <person name="Nakamura Y."/>
        </authorList>
    </citation>
    <scope>NUCLEOTIDE SEQUENCE [LARGE SCALE GENOMIC DNA]</scope>
    <source>
        <strain evidence="2">cv. Miyagawa wase</strain>
    </source>
</reference>
<comment type="caution">
    <text evidence="1">The sequence shown here is derived from an EMBL/GenBank/DDBJ whole genome shotgun (WGS) entry which is preliminary data.</text>
</comment>
<protein>
    <submittedName>
        <fullName evidence="1">Uncharacterized protein</fullName>
    </submittedName>
</protein>
<evidence type="ECO:0000313" key="2">
    <source>
        <dbReference type="Proteomes" id="UP000236630"/>
    </source>
</evidence>
<evidence type="ECO:0000313" key="1">
    <source>
        <dbReference type="EMBL" id="GAY59179.1"/>
    </source>
</evidence>
<gene>
    <name evidence="1" type="ORF">CUMW_192610</name>
</gene>
<proteinExistence type="predicted"/>
<dbReference type="Proteomes" id="UP000236630">
    <property type="component" value="Unassembled WGS sequence"/>
</dbReference>
<keyword evidence="2" id="KW-1185">Reference proteome</keyword>
<dbReference type="AlphaFoldDB" id="A0A2H5Q3G2"/>
<name>A0A2H5Q3G2_CITUN</name>
<sequence>MVELVLLGKGRSRRGGAAITWQWRCGVGIGLKLARGYIRCNVDIAEAEARCVSLRFDKAGLSPVQFKSDSCNWFWGNLASAKNYFWLSHY</sequence>
<dbReference type="EMBL" id="BDQV01000205">
    <property type="protein sequence ID" value="GAY59179.1"/>
    <property type="molecule type" value="Genomic_DNA"/>
</dbReference>
<organism evidence="1 2">
    <name type="scientific">Citrus unshiu</name>
    <name type="common">Satsuma mandarin</name>
    <name type="synonym">Citrus nobilis var. unshiu</name>
    <dbReference type="NCBI Taxonomy" id="55188"/>
    <lineage>
        <taxon>Eukaryota</taxon>
        <taxon>Viridiplantae</taxon>
        <taxon>Streptophyta</taxon>
        <taxon>Embryophyta</taxon>
        <taxon>Tracheophyta</taxon>
        <taxon>Spermatophyta</taxon>
        <taxon>Magnoliopsida</taxon>
        <taxon>eudicotyledons</taxon>
        <taxon>Gunneridae</taxon>
        <taxon>Pentapetalae</taxon>
        <taxon>rosids</taxon>
        <taxon>malvids</taxon>
        <taxon>Sapindales</taxon>
        <taxon>Rutaceae</taxon>
        <taxon>Aurantioideae</taxon>
        <taxon>Citrus</taxon>
    </lineage>
</organism>
<accession>A0A2H5Q3G2</accession>